<organism evidence="3 4">
    <name type="scientific">Ruegeria meonggei</name>
    <dbReference type="NCBI Taxonomy" id="1446476"/>
    <lineage>
        <taxon>Bacteria</taxon>
        <taxon>Pseudomonadati</taxon>
        <taxon>Pseudomonadota</taxon>
        <taxon>Alphaproteobacteria</taxon>
        <taxon>Rhodobacterales</taxon>
        <taxon>Roseobacteraceae</taxon>
        <taxon>Ruegeria</taxon>
    </lineage>
</organism>
<dbReference type="PRINTS" id="PR00149">
    <property type="entry name" value="FUMRATELYASE"/>
</dbReference>
<reference evidence="4" key="1">
    <citation type="submission" date="2017-03" db="EMBL/GenBank/DDBJ databases">
        <authorList>
            <person name="Rodrigo-Torres L."/>
            <person name="Arahal R.D."/>
            <person name="Lucena T."/>
        </authorList>
    </citation>
    <scope>NUCLEOTIDE SEQUENCE [LARGE SCALE GENOMIC DNA]</scope>
    <source>
        <strain evidence="4">CECT 8411</strain>
    </source>
</reference>
<dbReference type="NCBIfam" id="NF004631">
    <property type="entry name" value="PRK05975.1"/>
    <property type="match status" value="1"/>
</dbReference>
<dbReference type="PANTHER" id="PTHR43172">
    <property type="entry name" value="ADENYLOSUCCINATE LYASE"/>
    <property type="match status" value="1"/>
</dbReference>
<dbReference type="InterPro" id="IPR000362">
    <property type="entry name" value="Fumarate_lyase_fam"/>
</dbReference>
<dbReference type="PRINTS" id="PR00145">
    <property type="entry name" value="ARGSUCLYASE"/>
</dbReference>
<dbReference type="EC" id="5.5.1.2" evidence="3"/>
<proteinExistence type="inferred from homology"/>
<evidence type="ECO:0000256" key="1">
    <source>
        <dbReference type="ARBA" id="ARBA00034772"/>
    </source>
</evidence>
<evidence type="ECO:0000313" key="4">
    <source>
        <dbReference type="Proteomes" id="UP000193778"/>
    </source>
</evidence>
<dbReference type="PANTHER" id="PTHR43172:SF2">
    <property type="entry name" value="ADENYLOSUCCINATE LYASE C-TERMINAL DOMAIN-CONTAINING PROTEIN"/>
    <property type="match status" value="1"/>
</dbReference>
<dbReference type="InterPro" id="IPR008948">
    <property type="entry name" value="L-Aspartase-like"/>
</dbReference>
<comment type="similarity">
    <text evidence="1">Belongs to the class-II fumarase/aspartase family.</text>
</comment>
<keyword evidence="4" id="KW-1185">Reference proteome</keyword>
<dbReference type="InterPro" id="IPR022761">
    <property type="entry name" value="Fumarate_lyase_N"/>
</dbReference>
<dbReference type="Proteomes" id="UP000193778">
    <property type="component" value="Unassembled WGS sequence"/>
</dbReference>
<evidence type="ECO:0000313" key="3">
    <source>
        <dbReference type="EMBL" id="SLN65267.1"/>
    </source>
</evidence>
<sequence>MSDLFEHPWFSGLFGDADADAIWSPDRSLTHMLAFEAAYSRGLGAVGLVPPDQAQAAAEWIEEATLDPVVLHAGTVQDGLPIPALVRSLKAEAGFLAGAIHTGTTSQDVMDTALAITLRETSDLLSDRLTRLVDQLEQLKAIHGSNTIMGRTRMQAALPITVDHRLETWIAPLSDHLTRLTQIRPRVECVQMGGPVGDGQTLGAQNREMAAFLAKSLNLPLPDRCWHVTRDGLADYAGLLSLISSSIGKIGQDISLMAQQGVDEIKLKAGGGSSAMPHKQNPILAELLVTLARYNATQLPGMHHALLHEQERSGSAWALEWMILPNMAKTTARSLSAAVTVCTQITSIGEGRK</sequence>
<name>A0A1X6ZZ15_9RHOB</name>
<dbReference type="InterPro" id="IPR020557">
    <property type="entry name" value="Fumarate_lyase_CS"/>
</dbReference>
<dbReference type="Gene3D" id="1.20.200.10">
    <property type="entry name" value="Fumarase/aspartase (Central domain)"/>
    <property type="match status" value="1"/>
</dbReference>
<accession>A0A1X6ZZ15</accession>
<dbReference type="Pfam" id="PF00206">
    <property type="entry name" value="Lyase_1"/>
    <property type="match status" value="1"/>
</dbReference>
<gene>
    <name evidence="3" type="primary">pcaB</name>
    <name evidence="3" type="ORF">RUM8411_03243</name>
</gene>
<dbReference type="OrthoDB" id="9768878at2"/>
<feature type="domain" description="Fumarate lyase N-terminal" evidence="2">
    <location>
        <begin position="95"/>
        <end position="291"/>
    </location>
</feature>
<dbReference type="RefSeq" id="WP_085823869.1">
    <property type="nucleotide sequence ID" value="NZ_FWFP01000010.1"/>
</dbReference>
<dbReference type="GO" id="GO:0016829">
    <property type="term" value="F:lyase activity"/>
    <property type="evidence" value="ECO:0007669"/>
    <property type="project" value="UniProtKB-ARBA"/>
</dbReference>
<evidence type="ECO:0000259" key="2">
    <source>
        <dbReference type="Pfam" id="PF00206"/>
    </source>
</evidence>
<dbReference type="AlphaFoldDB" id="A0A1X6ZZ15"/>
<dbReference type="EMBL" id="FWFP01000010">
    <property type="protein sequence ID" value="SLN65267.1"/>
    <property type="molecule type" value="Genomic_DNA"/>
</dbReference>
<protein>
    <submittedName>
        <fullName evidence="3">3-carboxy-cis,cis-muconate cycloisomerase</fullName>
        <ecNumber evidence="3">5.5.1.2</ecNumber>
    </submittedName>
</protein>
<dbReference type="SUPFAM" id="SSF48557">
    <property type="entry name" value="L-aspartase-like"/>
    <property type="match status" value="1"/>
</dbReference>
<dbReference type="PROSITE" id="PS00163">
    <property type="entry name" value="FUMARATE_LYASES"/>
    <property type="match status" value="1"/>
</dbReference>
<keyword evidence="3" id="KW-0413">Isomerase</keyword>
<dbReference type="GO" id="GO:0047472">
    <property type="term" value="F:3-carboxy-cis,cis-muconate cycloisomerase activity"/>
    <property type="evidence" value="ECO:0007669"/>
    <property type="project" value="UniProtKB-EC"/>
</dbReference>